<comment type="caution">
    <text evidence="2">The sequence shown here is derived from an EMBL/GenBank/DDBJ whole genome shotgun (WGS) entry which is preliminary data.</text>
</comment>
<protein>
    <submittedName>
        <fullName evidence="2">Uncharacterized protein</fullName>
    </submittedName>
</protein>
<reference evidence="2 3" key="1">
    <citation type="submission" date="2014-03" db="EMBL/GenBank/DDBJ databases">
        <title>Genomics of Bifidobacteria.</title>
        <authorList>
            <person name="Ventura M."/>
            <person name="Milani C."/>
            <person name="Lugli G.A."/>
        </authorList>
    </citation>
    <scope>NUCLEOTIDE SEQUENCE [LARGE SCALE GENOMIC DNA]</scope>
    <source>
        <strain evidence="2 3">JCM 13495</strain>
    </source>
</reference>
<sequence length="132" mass="14160">MEPSSRRYGEEGKAQTMEKKWEPIPIKKLIIGHMTSAALECIMYVPLVWVAGCFVLHYPIASSTLAVSAVAGALAGGALNAFVSQAFCMHERRDDSTNPLKPILQAIVMAMVSSFAAFVVTEDSATSLLVGL</sequence>
<proteinExistence type="predicted"/>
<feature type="transmembrane region" description="Helical" evidence="1">
    <location>
        <begin position="37"/>
        <end position="58"/>
    </location>
</feature>
<accession>A0A087EI79</accession>
<feature type="transmembrane region" description="Helical" evidence="1">
    <location>
        <begin position="64"/>
        <end position="83"/>
    </location>
</feature>
<evidence type="ECO:0000256" key="1">
    <source>
        <dbReference type="SAM" id="Phobius"/>
    </source>
</evidence>
<evidence type="ECO:0000313" key="2">
    <source>
        <dbReference type="EMBL" id="KFJ07480.1"/>
    </source>
</evidence>
<keyword evidence="1" id="KW-1133">Transmembrane helix</keyword>
<gene>
    <name evidence="2" type="ORF">BITS_0730</name>
</gene>
<dbReference type="Proteomes" id="UP000029080">
    <property type="component" value="Unassembled WGS sequence"/>
</dbReference>
<name>A0A087EI79_9BIFI</name>
<dbReference type="AlphaFoldDB" id="A0A087EI79"/>
<organism evidence="2 3">
    <name type="scientific">Bifidobacterium tsurumiense</name>
    <dbReference type="NCBI Taxonomy" id="356829"/>
    <lineage>
        <taxon>Bacteria</taxon>
        <taxon>Bacillati</taxon>
        <taxon>Actinomycetota</taxon>
        <taxon>Actinomycetes</taxon>
        <taxon>Bifidobacteriales</taxon>
        <taxon>Bifidobacteriaceae</taxon>
        <taxon>Bifidobacterium</taxon>
    </lineage>
</organism>
<dbReference type="eggNOG" id="ENOG5032EPK">
    <property type="taxonomic scope" value="Bacteria"/>
</dbReference>
<dbReference type="EMBL" id="JGZU01000004">
    <property type="protein sequence ID" value="KFJ07480.1"/>
    <property type="molecule type" value="Genomic_DNA"/>
</dbReference>
<evidence type="ECO:0000313" key="3">
    <source>
        <dbReference type="Proteomes" id="UP000029080"/>
    </source>
</evidence>
<keyword evidence="3" id="KW-1185">Reference proteome</keyword>
<keyword evidence="1" id="KW-0812">Transmembrane</keyword>
<keyword evidence="1" id="KW-0472">Membrane</keyword>
<feature type="transmembrane region" description="Helical" evidence="1">
    <location>
        <begin position="103"/>
        <end position="121"/>
    </location>
</feature>